<evidence type="ECO:0000313" key="11">
    <source>
        <dbReference type="Proteomes" id="UP000494206"/>
    </source>
</evidence>
<dbReference type="Pfam" id="PF01529">
    <property type="entry name" value="DHHC"/>
    <property type="match status" value="1"/>
</dbReference>
<evidence type="ECO:0000256" key="5">
    <source>
        <dbReference type="ARBA" id="ARBA00023136"/>
    </source>
</evidence>
<dbReference type="OrthoDB" id="331948at2759"/>
<evidence type="ECO:0000256" key="1">
    <source>
        <dbReference type="ARBA" id="ARBA00004141"/>
    </source>
</evidence>
<dbReference type="InterPro" id="IPR039859">
    <property type="entry name" value="PFA4/ZDH16/20/ERF2-like"/>
</dbReference>
<dbReference type="InterPro" id="IPR001594">
    <property type="entry name" value="Palmitoyltrfase_DHHC"/>
</dbReference>
<keyword evidence="5 7" id="KW-0472">Membrane</keyword>
<reference evidence="10 11" key="1">
    <citation type="submission" date="2020-04" db="EMBL/GenBank/DDBJ databases">
        <authorList>
            <person name="Laetsch R D."/>
            <person name="Stevens L."/>
            <person name="Kumar S."/>
            <person name="Blaxter L. M."/>
        </authorList>
    </citation>
    <scope>NUCLEOTIDE SEQUENCE [LARGE SCALE GENOMIC DNA]</scope>
</reference>
<comment type="similarity">
    <text evidence="7">Belongs to the DHHC palmitoyltransferase family.</text>
</comment>
<protein>
    <recommendedName>
        <fullName evidence="7">Palmitoyltransferase</fullName>
        <ecNumber evidence="7">2.3.1.225</ecNumber>
    </recommendedName>
</protein>
<keyword evidence="6 7" id="KW-0012">Acyltransferase</keyword>
<keyword evidence="3 7" id="KW-0812">Transmembrane</keyword>
<evidence type="ECO:0000313" key="10">
    <source>
        <dbReference type="EMBL" id="CAB3408903.1"/>
    </source>
</evidence>
<dbReference type="GO" id="GO:0016020">
    <property type="term" value="C:membrane"/>
    <property type="evidence" value="ECO:0007669"/>
    <property type="project" value="UniProtKB-SubCell"/>
</dbReference>
<comment type="subcellular location">
    <subcellularLocation>
        <location evidence="1">Membrane</location>
        <topology evidence="1">Multi-pass membrane protein</topology>
    </subcellularLocation>
</comment>
<dbReference type="PROSITE" id="PS50216">
    <property type="entry name" value="DHHC"/>
    <property type="match status" value="1"/>
</dbReference>
<dbReference type="EMBL" id="CADEPM010000007">
    <property type="protein sequence ID" value="CAB3408903.1"/>
    <property type="molecule type" value="Genomic_DNA"/>
</dbReference>
<evidence type="ECO:0000256" key="6">
    <source>
        <dbReference type="ARBA" id="ARBA00023315"/>
    </source>
</evidence>
<evidence type="ECO:0000256" key="7">
    <source>
        <dbReference type="RuleBase" id="RU079119"/>
    </source>
</evidence>
<comment type="domain">
    <text evidence="7">The DHHC domain is required for palmitoyltransferase activity.</text>
</comment>
<feature type="domain" description="Palmitoyltransferase DHHC" evidence="9">
    <location>
        <begin position="90"/>
        <end position="220"/>
    </location>
</feature>
<evidence type="ECO:0000256" key="3">
    <source>
        <dbReference type="ARBA" id="ARBA00022692"/>
    </source>
</evidence>
<evidence type="ECO:0000256" key="2">
    <source>
        <dbReference type="ARBA" id="ARBA00022679"/>
    </source>
</evidence>
<sequence length="281" mass="32231">MAYADYVLVVWLVVPVFNYSIWGILHVFIFNVLLLTTLIAHSRAMFSDPGIVPISRTGMANNPRRNSSSEDSDSEEEAMIRRLERGSASEWTMCTRCQSFRPPRAHHCRICKRCVRKMDHHCPWVNNCVGELNQKYFLQFVIYVGVSCFYALFVLTLSWVLDDARGATRGIYSENVNHQKVLHSIFLAMESMLFGMFVIAVSCDQLSAIFTDETAIETVQRRGRGQYPNSTRRPRSSKVAMLRQVCGPGPRLLWLLPCFSTRRAASSRYMRSLHQLAQYDV</sequence>
<dbReference type="AlphaFoldDB" id="A0A8S1F9T5"/>
<keyword evidence="4 7" id="KW-1133">Transmembrane helix</keyword>
<name>A0A8S1F9T5_9PELO</name>
<feature type="transmembrane region" description="Helical" evidence="7">
    <location>
        <begin position="140"/>
        <end position="161"/>
    </location>
</feature>
<dbReference type="GO" id="GO:0019706">
    <property type="term" value="F:protein-cysteine S-palmitoyltransferase activity"/>
    <property type="evidence" value="ECO:0007669"/>
    <property type="project" value="UniProtKB-EC"/>
</dbReference>
<comment type="catalytic activity">
    <reaction evidence="7">
        <text>L-cysteinyl-[protein] + hexadecanoyl-CoA = S-hexadecanoyl-L-cysteinyl-[protein] + CoA</text>
        <dbReference type="Rhea" id="RHEA:36683"/>
        <dbReference type="Rhea" id="RHEA-COMP:10131"/>
        <dbReference type="Rhea" id="RHEA-COMP:11032"/>
        <dbReference type="ChEBI" id="CHEBI:29950"/>
        <dbReference type="ChEBI" id="CHEBI:57287"/>
        <dbReference type="ChEBI" id="CHEBI:57379"/>
        <dbReference type="ChEBI" id="CHEBI:74151"/>
        <dbReference type="EC" id="2.3.1.225"/>
    </reaction>
</comment>
<keyword evidence="11" id="KW-1185">Reference proteome</keyword>
<keyword evidence="2 7" id="KW-0808">Transferase</keyword>
<organism evidence="10 11">
    <name type="scientific">Caenorhabditis bovis</name>
    <dbReference type="NCBI Taxonomy" id="2654633"/>
    <lineage>
        <taxon>Eukaryota</taxon>
        <taxon>Metazoa</taxon>
        <taxon>Ecdysozoa</taxon>
        <taxon>Nematoda</taxon>
        <taxon>Chromadorea</taxon>
        <taxon>Rhabditida</taxon>
        <taxon>Rhabditina</taxon>
        <taxon>Rhabditomorpha</taxon>
        <taxon>Rhabditoidea</taxon>
        <taxon>Rhabditidae</taxon>
        <taxon>Peloderinae</taxon>
        <taxon>Caenorhabditis</taxon>
    </lineage>
</organism>
<feature type="transmembrane region" description="Helical" evidence="7">
    <location>
        <begin position="181"/>
        <end position="201"/>
    </location>
</feature>
<proteinExistence type="inferred from homology"/>
<dbReference type="PANTHER" id="PTHR12246">
    <property type="entry name" value="PALMITOYLTRANSFERASE ZDHHC16"/>
    <property type="match status" value="1"/>
</dbReference>
<dbReference type="Proteomes" id="UP000494206">
    <property type="component" value="Unassembled WGS sequence"/>
</dbReference>
<gene>
    <name evidence="10" type="ORF">CBOVIS_LOCUS10625</name>
</gene>
<evidence type="ECO:0000256" key="4">
    <source>
        <dbReference type="ARBA" id="ARBA00022989"/>
    </source>
</evidence>
<comment type="caution">
    <text evidence="10">The sequence shown here is derived from an EMBL/GenBank/DDBJ whole genome shotgun (WGS) entry which is preliminary data.</text>
</comment>
<evidence type="ECO:0000259" key="9">
    <source>
        <dbReference type="Pfam" id="PF01529"/>
    </source>
</evidence>
<feature type="region of interest" description="Disordered" evidence="8">
    <location>
        <begin position="57"/>
        <end position="76"/>
    </location>
</feature>
<evidence type="ECO:0000256" key="8">
    <source>
        <dbReference type="SAM" id="MobiDB-lite"/>
    </source>
</evidence>
<accession>A0A8S1F9T5</accession>
<dbReference type="EC" id="2.3.1.225" evidence="7"/>